<accession>A0AAW1WW65</accession>
<evidence type="ECO:0000313" key="1">
    <source>
        <dbReference type="EMBL" id="KAK9927989.1"/>
    </source>
</evidence>
<dbReference type="Proteomes" id="UP001457282">
    <property type="component" value="Unassembled WGS sequence"/>
</dbReference>
<name>A0AAW1WW65_RUBAR</name>
<keyword evidence="2" id="KW-1185">Reference proteome</keyword>
<reference evidence="1 2" key="1">
    <citation type="journal article" date="2023" name="G3 (Bethesda)">
        <title>A chromosome-length genome assembly and annotation of blackberry (Rubus argutus, cv. 'Hillquist').</title>
        <authorList>
            <person name="Bruna T."/>
            <person name="Aryal R."/>
            <person name="Dudchenko O."/>
            <person name="Sargent D.J."/>
            <person name="Mead D."/>
            <person name="Buti M."/>
            <person name="Cavallini A."/>
            <person name="Hytonen T."/>
            <person name="Andres J."/>
            <person name="Pham M."/>
            <person name="Weisz D."/>
            <person name="Mascagni F."/>
            <person name="Usai G."/>
            <person name="Natali L."/>
            <person name="Bassil N."/>
            <person name="Fernandez G.E."/>
            <person name="Lomsadze A."/>
            <person name="Armour M."/>
            <person name="Olukolu B."/>
            <person name="Poorten T."/>
            <person name="Britton C."/>
            <person name="Davik J."/>
            <person name="Ashrafi H."/>
            <person name="Aiden E.L."/>
            <person name="Borodovsky M."/>
            <person name="Worthington M."/>
        </authorList>
    </citation>
    <scope>NUCLEOTIDE SEQUENCE [LARGE SCALE GENOMIC DNA]</scope>
    <source>
        <strain evidence="1">PI 553951</strain>
    </source>
</reference>
<gene>
    <name evidence="1" type="ORF">M0R45_025147</name>
</gene>
<dbReference type="AlphaFoldDB" id="A0AAW1WW65"/>
<dbReference type="EMBL" id="JBEDUW010000005">
    <property type="protein sequence ID" value="KAK9927989.1"/>
    <property type="molecule type" value="Genomic_DNA"/>
</dbReference>
<organism evidence="1 2">
    <name type="scientific">Rubus argutus</name>
    <name type="common">Southern blackberry</name>
    <dbReference type="NCBI Taxonomy" id="59490"/>
    <lineage>
        <taxon>Eukaryota</taxon>
        <taxon>Viridiplantae</taxon>
        <taxon>Streptophyta</taxon>
        <taxon>Embryophyta</taxon>
        <taxon>Tracheophyta</taxon>
        <taxon>Spermatophyta</taxon>
        <taxon>Magnoliopsida</taxon>
        <taxon>eudicotyledons</taxon>
        <taxon>Gunneridae</taxon>
        <taxon>Pentapetalae</taxon>
        <taxon>rosids</taxon>
        <taxon>fabids</taxon>
        <taxon>Rosales</taxon>
        <taxon>Rosaceae</taxon>
        <taxon>Rosoideae</taxon>
        <taxon>Rosoideae incertae sedis</taxon>
        <taxon>Rubus</taxon>
    </lineage>
</organism>
<sequence>MLRFHYNQIVGFCKPCGLLEHRLNSCGSLVAAALEEVANPCSNSNPNLAPIFGSRQGSLSPSPSLGFSVKDAGLVFKAQFAPQGVVPLLHCFSPF</sequence>
<protein>
    <submittedName>
        <fullName evidence="1">Uncharacterized protein</fullName>
    </submittedName>
</protein>
<proteinExistence type="predicted"/>
<evidence type="ECO:0000313" key="2">
    <source>
        <dbReference type="Proteomes" id="UP001457282"/>
    </source>
</evidence>
<comment type="caution">
    <text evidence="1">The sequence shown here is derived from an EMBL/GenBank/DDBJ whole genome shotgun (WGS) entry which is preliminary data.</text>
</comment>